<comment type="caution">
    <text evidence="2">The sequence shown here is derived from an EMBL/GenBank/DDBJ whole genome shotgun (WGS) entry which is preliminary data.</text>
</comment>
<dbReference type="EMBL" id="JBBPBN010000172">
    <property type="protein sequence ID" value="KAK8974127.1"/>
    <property type="molecule type" value="Genomic_DNA"/>
</dbReference>
<reference evidence="2 3" key="1">
    <citation type="journal article" date="2024" name="G3 (Bethesda)">
        <title>Genome assembly of Hibiscus sabdariffa L. provides insights into metabolisms of medicinal natural products.</title>
        <authorList>
            <person name="Kim T."/>
        </authorList>
    </citation>
    <scope>NUCLEOTIDE SEQUENCE [LARGE SCALE GENOMIC DNA]</scope>
    <source>
        <strain evidence="2">TK-2024</strain>
        <tissue evidence="2">Old leaves</tissue>
    </source>
</reference>
<sequence length="119" mass="13515">MHTPDYNSYQYDSAPWYGAYEPEFGHPNVAYSSYTFSEPNYVEAYVILVHRRIRTSQSLNNFSYGSIELPDGKRVDEPVEKPSNGSKAAAVEDREQRTQGRTEDVNAGSNDKLTRVEPC</sequence>
<feature type="compositionally biased region" description="Basic and acidic residues" evidence="1">
    <location>
        <begin position="70"/>
        <end position="80"/>
    </location>
</feature>
<evidence type="ECO:0000313" key="2">
    <source>
        <dbReference type="EMBL" id="KAK8974127.1"/>
    </source>
</evidence>
<protein>
    <submittedName>
        <fullName evidence="2">Uncharacterized protein</fullName>
    </submittedName>
</protein>
<feature type="compositionally biased region" description="Basic and acidic residues" evidence="1">
    <location>
        <begin position="90"/>
        <end position="104"/>
    </location>
</feature>
<proteinExistence type="predicted"/>
<accession>A0ABR2ND89</accession>
<keyword evidence="3" id="KW-1185">Reference proteome</keyword>
<dbReference type="Proteomes" id="UP001396334">
    <property type="component" value="Unassembled WGS sequence"/>
</dbReference>
<evidence type="ECO:0000313" key="3">
    <source>
        <dbReference type="Proteomes" id="UP001396334"/>
    </source>
</evidence>
<feature type="region of interest" description="Disordered" evidence="1">
    <location>
        <begin position="64"/>
        <end position="119"/>
    </location>
</feature>
<evidence type="ECO:0000256" key="1">
    <source>
        <dbReference type="SAM" id="MobiDB-lite"/>
    </source>
</evidence>
<gene>
    <name evidence="2" type="ORF">V6N11_064615</name>
</gene>
<organism evidence="2 3">
    <name type="scientific">Hibiscus sabdariffa</name>
    <name type="common">roselle</name>
    <dbReference type="NCBI Taxonomy" id="183260"/>
    <lineage>
        <taxon>Eukaryota</taxon>
        <taxon>Viridiplantae</taxon>
        <taxon>Streptophyta</taxon>
        <taxon>Embryophyta</taxon>
        <taxon>Tracheophyta</taxon>
        <taxon>Spermatophyta</taxon>
        <taxon>Magnoliopsida</taxon>
        <taxon>eudicotyledons</taxon>
        <taxon>Gunneridae</taxon>
        <taxon>Pentapetalae</taxon>
        <taxon>rosids</taxon>
        <taxon>malvids</taxon>
        <taxon>Malvales</taxon>
        <taxon>Malvaceae</taxon>
        <taxon>Malvoideae</taxon>
        <taxon>Hibiscus</taxon>
    </lineage>
</organism>
<name>A0ABR2ND89_9ROSI</name>